<reference evidence="3 4" key="1">
    <citation type="submission" date="2017-12" db="EMBL/GenBank/DDBJ databases">
        <title>Genomes of bacteria within cyanobacterial aggregates.</title>
        <authorList>
            <person name="Cai H."/>
        </authorList>
    </citation>
    <scope>NUCLEOTIDE SEQUENCE [LARGE SCALE GENOMIC DNA]</scope>
    <source>
        <strain evidence="3 4">TH16</strain>
    </source>
</reference>
<dbReference type="EMBL" id="CP025611">
    <property type="protein sequence ID" value="AUN30569.1"/>
    <property type="molecule type" value="Genomic_DNA"/>
</dbReference>
<sequence>MLRDLPITPKLGLASLLFLVPVAFLLWALVAKQGEAIGFAEKEQQGTLYLRGLAQVQMTLAKAEIAGSGVDGKALADQVKKLDSQYGEGMEAATQVKDTVAALGAGTATGPARTALRALITRVGDKSNLILDPDLDSYYVMDLALIKLPDLLDQTSAMYSLTHKLYADGSVSAEEKVDLYVSLGGLKAVADGSGNSVKAAIDASADGSVAKALTKPDADVQAAFKALLTQAEAQALDITATNAALARIDALYAAGSADLSRLLDTRIGKFHKEQIITLAVTALLFAIAAGAVLFVVLRYIIAPLGQLTRSMGQLADGDLTVQVAFAEQKDEVGALARAMAVFKANALRNRELEEAQQREQEARARRQASLEELVRDFQMAVSGQLRTFASASTELEATARNLSHQADETTNRTGIAGQSADRATQNAQTVAAATEELAASSAEIGAQIERTSLTTKEAVAEADKARGVVDELASVVDGVGAVVDFIHAIAAQTNLLALNATIEAARAGEAGKGFAVVASEVKNLASQTAKATDEIQEKVNAVKGAAGHAVGIISTIARIIGEVDGNSGAIASAVTEQGAATDEIARNVTEAADRTREVTESLGGVRESAEFTKVASTQLLAAAGDLSQQSERLRADVEEFLCAMQKAGERRQFERRPCTLHGELTAHGLRGKIDRFDVTLTDIGLGGCALTGASVPAGTEVELRLSGQSLPGRVIQQEGDRLRLQFRLNDQTSDTVERLLAA</sequence>
<dbReference type="AlphaFoldDB" id="A0A2K9NBV7"/>
<dbReference type="InterPro" id="IPR003660">
    <property type="entry name" value="HAMP_dom"/>
</dbReference>
<dbReference type="InterPro" id="IPR009875">
    <property type="entry name" value="PilZ_domain"/>
</dbReference>
<dbReference type="GO" id="GO:0007165">
    <property type="term" value="P:signal transduction"/>
    <property type="evidence" value="ECO:0007669"/>
    <property type="project" value="UniProtKB-KW"/>
</dbReference>
<keyword evidence="4" id="KW-1185">Reference proteome</keyword>
<dbReference type="PROSITE" id="PS50111">
    <property type="entry name" value="CHEMOTAXIS_TRANSDUC_2"/>
    <property type="match status" value="1"/>
</dbReference>
<dbReference type="Pfam" id="PF00015">
    <property type="entry name" value="MCPsignal"/>
    <property type="match status" value="1"/>
</dbReference>
<dbReference type="SMART" id="SM00283">
    <property type="entry name" value="MA"/>
    <property type="match status" value="1"/>
</dbReference>
<dbReference type="Proteomes" id="UP000234752">
    <property type="component" value="Chromosome eg_1"/>
</dbReference>
<dbReference type="Gene3D" id="2.40.10.220">
    <property type="entry name" value="predicted glycosyltransferase like domains"/>
    <property type="match status" value="1"/>
</dbReference>
<keyword evidence="1" id="KW-0807">Transducer</keyword>
<proteinExistence type="inferred from homology"/>
<evidence type="ECO:0000313" key="4">
    <source>
        <dbReference type="Proteomes" id="UP000234752"/>
    </source>
</evidence>
<accession>A0A2K9NBV7</accession>
<dbReference type="SMART" id="SM00304">
    <property type="entry name" value="HAMP"/>
    <property type="match status" value="1"/>
</dbReference>
<evidence type="ECO:0000256" key="1">
    <source>
        <dbReference type="ARBA" id="ARBA00023224"/>
    </source>
</evidence>
<protein>
    <submittedName>
        <fullName evidence="3">Uncharacterized protein</fullName>
    </submittedName>
</protein>
<dbReference type="PANTHER" id="PTHR32089">
    <property type="entry name" value="METHYL-ACCEPTING CHEMOTAXIS PROTEIN MCPB"/>
    <property type="match status" value="1"/>
</dbReference>
<evidence type="ECO:0000256" key="2">
    <source>
        <dbReference type="ARBA" id="ARBA00029447"/>
    </source>
</evidence>
<dbReference type="Gene3D" id="1.10.287.950">
    <property type="entry name" value="Methyl-accepting chemotaxis protein"/>
    <property type="match status" value="1"/>
</dbReference>
<dbReference type="SUPFAM" id="SSF141371">
    <property type="entry name" value="PilZ domain-like"/>
    <property type="match status" value="1"/>
</dbReference>
<dbReference type="GO" id="GO:0016020">
    <property type="term" value="C:membrane"/>
    <property type="evidence" value="ECO:0007669"/>
    <property type="project" value="InterPro"/>
</dbReference>
<dbReference type="OrthoDB" id="2489132at2"/>
<dbReference type="RefSeq" id="WP_102112251.1">
    <property type="nucleotide sequence ID" value="NZ_BMGN01000002.1"/>
</dbReference>
<dbReference type="Pfam" id="PF00672">
    <property type="entry name" value="HAMP"/>
    <property type="match status" value="1"/>
</dbReference>
<dbReference type="Pfam" id="PF07238">
    <property type="entry name" value="PilZ"/>
    <property type="match status" value="1"/>
</dbReference>
<dbReference type="InterPro" id="IPR004089">
    <property type="entry name" value="MCPsignal_dom"/>
</dbReference>
<evidence type="ECO:0000313" key="3">
    <source>
        <dbReference type="EMBL" id="AUN30569.1"/>
    </source>
</evidence>
<organism evidence="3 4">
    <name type="scientific">Niveispirillum cyanobacteriorum</name>
    <dbReference type="NCBI Taxonomy" id="1612173"/>
    <lineage>
        <taxon>Bacteria</taxon>
        <taxon>Pseudomonadati</taxon>
        <taxon>Pseudomonadota</taxon>
        <taxon>Alphaproteobacteria</taxon>
        <taxon>Rhodospirillales</taxon>
        <taxon>Azospirillaceae</taxon>
        <taxon>Niveispirillum</taxon>
    </lineage>
</organism>
<dbReference type="SUPFAM" id="SSF58104">
    <property type="entry name" value="Methyl-accepting chemotaxis protein (MCP) signaling domain"/>
    <property type="match status" value="1"/>
</dbReference>
<dbReference type="KEGG" id="ncb:C0V82_10215"/>
<gene>
    <name evidence="3" type="ORF">C0V82_10215</name>
</gene>
<comment type="similarity">
    <text evidence="2">Belongs to the methyl-accepting chemotaxis (MCP) protein family.</text>
</comment>
<dbReference type="GO" id="GO:0035438">
    <property type="term" value="F:cyclic-di-GMP binding"/>
    <property type="evidence" value="ECO:0007669"/>
    <property type="project" value="InterPro"/>
</dbReference>
<dbReference type="PANTHER" id="PTHR32089:SF112">
    <property type="entry name" value="LYSOZYME-LIKE PROTEIN-RELATED"/>
    <property type="match status" value="1"/>
</dbReference>
<dbReference type="Gene3D" id="6.10.340.10">
    <property type="match status" value="1"/>
</dbReference>
<name>A0A2K9NBV7_9PROT</name>
<dbReference type="CDD" id="cd06225">
    <property type="entry name" value="HAMP"/>
    <property type="match status" value="1"/>
</dbReference>
<dbReference type="PROSITE" id="PS50885">
    <property type="entry name" value="HAMP"/>
    <property type="match status" value="1"/>
</dbReference>